<evidence type="ECO:0000313" key="2">
    <source>
        <dbReference type="Proteomes" id="UP000187406"/>
    </source>
</evidence>
<protein>
    <submittedName>
        <fullName evidence="1">UBN2_3 domain-containing protein</fullName>
    </submittedName>
</protein>
<gene>
    <name evidence="1" type="ORF">CFOL_v3_06432</name>
</gene>
<dbReference type="OrthoDB" id="5544992at2759"/>
<accession>A0A1Q3B4M2</accession>
<organism evidence="1 2">
    <name type="scientific">Cephalotus follicularis</name>
    <name type="common">Albany pitcher plant</name>
    <dbReference type="NCBI Taxonomy" id="3775"/>
    <lineage>
        <taxon>Eukaryota</taxon>
        <taxon>Viridiplantae</taxon>
        <taxon>Streptophyta</taxon>
        <taxon>Embryophyta</taxon>
        <taxon>Tracheophyta</taxon>
        <taxon>Spermatophyta</taxon>
        <taxon>Magnoliopsida</taxon>
        <taxon>eudicotyledons</taxon>
        <taxon>Gunneridae</taxon>
        <taxon>Pentapetalae</taxon>
        <taxon>rosids</taxon>
        <taxon>fabids</taxon>
        <taxon>Oxalidales</taxon>
        <taxon>Cephalotaceae</taxon>
        <taxon>Cephalotus</taxon>
    </lineage>
</organism>
<name>A0A1Q3B4M2_CEPFO</name>
<comment type="caution">
    <text evidence="1">The sequence shown here is derived from an EMBL/GenBank/DDBJ whole genome shotgun (WGS) entry which is preliminary data.</text>
</comment>
<dbReference type="PANTHER" id="PTHR37610:SF97">
    <property type="entry name" value="RETROTRANSPOSON GAG DOMAIN-CONTAINING PROTEIN"/>
    <property type="match status" value="1"/>
</dbReference>
<evidence type="ECO:0000313" key="1">
    <source>
        <dbReference type="EMBL" id="GAV62910.1"/>
    </source>
</evidence>
<dbReference type="InParanoid" id="A0A1Q3B4M2"/>
<keyword evidence="2" id="KW-1185">Reference proteome</keyword>
<proteinExistence type="predicted"/>
<dbReference type="PANTHER" id="PTHR37610">
    <property type="entry name" value="CCHC-TYPE DOMAIN-CONTAINING PROTEIN"/>
    <property type="match status" value="1"/>
</dbReference>
<dbReference type="EMBL" id="BDDD01000284">
    <property type="protein sequence ID" value="GAV62910.1"/>
    <property type="molecule type" value="Genomic_DNA"/>
</dbReference>
<reference evidence="2" key="1">
    <citation type="submission" date="2016-04" db="EMBL/GenBank/DDBJ databases">
        <title>Cephalotus genome sequencing.</title>
        <authorList>
            <person name="Fukushima K."/>
            <person name="Hasebe M."/>
            <person name="Fang X."/>
        </authorList>
    </citation>
    <scope>NUCLEOTIDE SEQUENCE [LARGE SCALE GENOMIC DNA]</scope>
    <source>
        <strain evidence="2">cv. St1</strain>
    </source>
</reference>
<dbReference type="Proteomes" id="UP000187406">
    <property type="component" value="Unassembled WGS sequence"/>
</dbReference>
<dbReference type="AlphaFoldDB" id="A0A1Q3B4M2"/>
<sequence>MALEAKNKLGCWQTSNRFLFVPYWSCCNSMVLSWIFNSVSKDIASSVIFMKDAREVWLDLQNRFSQQNGPRIFEIQRSIVNHHRQNHSIGTNYTVLKRLWNEFANSNSLPTCTCGVIREINAHLWRYSEDCCPCSFASFSTADSTSLKV</sequence>